<comment type="caution">
    <text evidence="2">The sequence shown here is derived from an EMBL/GenBank/DDBJ whole genome shotgun (WGS) entry which is preliminary data.</text>
</comment>
<feature type="transmembrane region" description="Helical" evidence="1">
    <location>
        <begin position="7"/>
        <end position="26"/>
    </location>
</feature>
<reference evidence="2 3" key="1">
    <citation type="submission" date="2023-11" db="EMBL/GenBank/DDBJ databases">
        <title>Bacillus jintuensis, isolated from a mudflat on the Beibu Gulf coast.</title>
        <authorList>
            <person name="Li M."/>
        </authorList>
    </citation>
    <scope>NUCLEOTIDE SEQUENCE [LARGE SCALE GENOMIC DNA]</scope>
    <source>
        <strain evidence="2 3">31A1R</strain>
    </source>
</reference>
<feature type="transmembrane region" description="Helical" evidence="1">
    <location>
        <begin position="77"/>
        <end position="95"/>
    </location>
</feature>
<dbReference type="Proteomes" id="UP001290455">
    <property type="component" value="Unassembled WGS sequence"/>
</dbReference>
<dbReference type="EMBL" id="JAXOFX010000009">
    <property type="protein sequence ID" value="MDZ5472961.1"/>
    <property type="molecule type" value="Genomic_DNA"/>
</dbReference>
<sequence length="100" mass="11651">MRVLLELARIILIFLFLGSILAYVLGTLYSEFDINMEQYGWTASLGIYLFLFVLYRNRWQFSGWYKGKGKEKLPKKLSRMLNICSVVLILSPPILNSILK</sequence>
<dbReference type="RefSeq" id="WP_322447256.1">
    <property type="nucleotide sequence ID" value="NZ_JAXOFX010000009.1"/>
</dbReference>
<evidence type="ECO:0000313" key="3">
    <source>
        <dbReference type="Proteomes" id="UP001290455"/>
    </source>
</evidence>
<gene>
    <name evidence="2" type="ORF">SM124_14680</name>
</gene>
<evidence type="ECO:0000256" key="1">
    <source>
        <dbReference type="SAM" id="Phobius"/>
    </source>
</evidence>
<keyword evidence="1" id="KW-0812">Transmembrane</keyword>
<keyword evidence="3" id="KW-1185">Reference proteome</keyword>
<keyword evidence="1" id="KW-1133">Transmembrane helix</keyword>
<organism evidence="2 3">
    <name type="scientific">Robertmurraya mangrovi</name>
    <dbReference type="NCBI Taxonomy" id="3098077"/>
    <lineage>
        <taxon>Bacteria</taxon>
        <taxon>Bacillati</taxon>
        <taxon>Bacillota</taxon>
        <taxon>Bacilli</taxon>
        <taxon>Bacillales</taxon>
        <taxon>Bacillaceae</taxon>
        <taxon>Robertmurraya</taxon>
    </lineage>
</organism>
<proteinExistence type="predicted"/>
<keyword evidence="1" id="KW-0472">Membrane</keyword>
<accession>A0ABU5J0P9</accession>
<protein>
    <submittedName>
        <fullName evidence="2">Uncharacterized protein</fullName>
    </submittedName>
</protein>
<name>A0ABU5J0P9_9BACI</name>
<evidence type="ECO:0000313" key="2">
    <source>
        <dbReference type="EMBL" id="MDZ5472961.1"/>
    </source>
</evidence>
<feature type="transmembrane region" description="Helical" evidence="1">
    <location>
        <begin position="38"/>
        <end position="56"/>
    </location>
</feature>